<feature type="compositionally biased region" description="Polar residues" evidence="1">
    <location>
        <begin position="316"/>
        <end position="329"/>
    </location>
</feature>
<keyword evidence="5" id="KW-1185">Reference proteome</keyword>
<feature type="region of interest" description="Disordered" evidence="1">
    <location>
        <begin position="277"/>
        <end position="329"/>
    </location>
</feature>
<feature type="chain" id="PRO_5017058682" description="LPXTG-domain-containing protein" evidence="3">
    <location>
        <begin position="34"/>
        <end position="419"/>
    </location>
</feature>
<evidence type="ECO:0000256" key="2">
    <source>
        <dbReference type="SAM" id="Phobius"/>
    </source>
</evidence>
<keyword evidence="2" id="KW-1133">Transmembrane helix</keyword>
<proteinExistence type="predicted"/>
<protein>
    <recommendedName>
        <fullName evidence="6">LPXTG-domain-containing protein</fullName>
    </recommendedName>
</protein>
<reference evidence="4 5" key="1">
    <citation type="journal article" date="2015" name="BMC Genomics">
        <title>Insights from the genome of Ophiocordyceps polyrhachis-furcata to pathogenicity and host specificity in insect fungi.</title>
        <authorList>
            <person name="Wichadakul D."/>
            <person name="Kobmoo N."/>
            <person name="Ingsriswang S."/>
            <person name="Tangphatsornruang S."/>
            <person name="Chantasingh D."/>
            <person name="Luangsa-ard J.J."/>
            <person name="Eurwilaichitr L."/>
        </authorList>
    </citation>
    <scope>NUCLEOTIDE SEQUENCE [LARGE SCALE GENOMIC DNA]</scope>
    <source>
        <strain evidence="4 5">BCC 54312</strain>
    </source>
</reference>
<comment type="caution">
    <text evidence="4">The sequence shown here is derived from an EMBL/GenBank/DDBJ whole genome shotgun (WGS) entry which is preliminary data.</text>
</comment>
<feature type="compositionally biased region" description="Basic and acidic residues" evidence="1">
    <location>
        <begin position="344"/>
        <end position="353"/>
    </location>
</feature>
<feature type="signal peptide" evidence="3">
    <location>
        <begin position="1"/>
        <end position="33"/>
    </location>
</feature>
<evidence type="ECO:0008006" key="6">
    <source>
        <dbReference type="Google" id="ProtNLM"/>
    </source>
</evidence>
<gene>
    <name evidence="4" type="ORF">L249_4789</name>
</gene>
<keyword evidence="2" id="KW-0812">Transmembrane</keyword>
<name>A0A367L3K4_9HYPO</name>
<feature type="transmembrane region" description="Helical" evidence="2">
    <location>
        <begin position="239"/>
        <end position="259"/>
    </location>
</feature>
<evidence type="ECO:0000313" key="4">
    <source>
        <dbReference type="EMBL" id="RCI08792.1"/>
    </source>
</evidence>
<dbReference type="EMBL" id="LKCN02000018">
    <property type="protein sequence ID" value="RCI08792.1"/>
    <property type="molecule type" value="Genomic_DNA"/>
</dbReference>
<evidence type="ECO:0000313" key="5">
    <source>
        <dbReference type="Proteomes" id="UP000253664"/>
    </source>
</evidence>
<dbReference type="Proteomes" id="UP000253664">
    <property type="component" value="Unassembled WGS sequence"/>
</dbReference>
<dbReference type="OrthoDB" id="5239590at2759"/>
<keyword evidence="2" id="KW-0472">Membrane</keyword>
<sequence length="419" mass="45329">MKPRRLSISRGGTTPTTQQLLLLLLLATTASRAVLVAPGSPCSTGCGNVLASTSADDVVCDTGAYNSSAVGQLFQGCVECEMRSGFGRGDETDVKSMLYNLRYALSYCLFGYPGNSQLGSTPCITSKACGPFRDATLYGNLSSRYKGYEYCESWPLSRGGDVDYRACAECLQAAENPYLANFVVVLEAGCEQKPVPGVDLGMTGQVFSHDYVNVTAPSPTATVNPAWFDQGRLGLGGKVGIAVGSLVLVLIIAGCAVVVNGRRRKRAYLCRLEARYGPSSSKTGEKEPASAGGRAWDDTPSSQQPLRPWDDRHMSPCSSHYNSPVSPSNTHLSLSALGIIHQPEGKGKEKEEVIEMQQQEQEHQHQHQQQQQHQQQYQQHVDHRIVPPPAEAPVLGHPGFGRSLDEPPRQYEADAKRTG</sequence>
<feature type="region of interest" description="Disordered" evidence="1">
    <location>
        <begin position="344"/>
        <end position="419"/>
    </location>
</feature>
<feature type="compositionally biased region" description="Basic and acidic residues" evidence="1">
    <location>
        <begin position="403"/>
        <end position="419"/>
    </location>
</feature>
<feature type="compositionally biased region" description="Low complexity" evidence="1">
    <location>
        <begin position="367"/>
        <end position="379"/>
    </location>
</feature>
<organism evidence="4 5">
    <name type="scientific">Ophiocordyceps polyrhachis-furcata BCC 54312</name>
    <dbReference type="NCBI Taxonomy" id="1330021"/>
    <lineage>
        <taxon>Eukaryota</taxon>
        <taxon>Fungi</taxon>
        <taxon>Dikarya</taxon>
        <taxon>Ascomycota</taxon>
        <taxon>Pezizomycotina</taxon>
        <taxon>Sordariomycetes</taxon>
        <taxon>Hypocreomycetidae</taxon>
        <taxon>Hypocreales</taxon>
        <taxon>Ophiocordycipitaceae</taxon>
        <taxon>Ophiocordyceps</taxon>
    </lineage>
</organism>
<keyword evidence="3" id="KW-0732">Signal</keyword>
<evidence type="ECO:0000256" key="1">
    <source>
        <dbReference type="SAM" id="MobiDB-lite"/>
    </source>
</evidence>
<accession>A0A367L3K4</accession>
<evidence type="ECO:0000256" key="3">
    <source>
        <dbReference type="SAM" id="SignalP"/>
    </source>
</evidence>
<dbReference type="AlphaFoldDB" id="A0A367L3K4"/>